<feature type="transmembrane region" description="Helical" evidence="1">
    <location>
        <begin position="12"/>
        <end position="37"/>
    </location>
</feature>
<dbReference type="EMBL" id="JBHSLD010000007">
    <property type="protein sequence ID" value="MFC5380461.1"/>
    <property type="molecule type" value="Genomic_DNA"/>
</dbReference>
<evidence type="ECO:0000259" key="4">
    <source>
        <dbReference type="PROSITE" id="PS50887"/>
    </source>
</evidence>
<dbReference type="Proteomes" id="UP001596122">
    <property type="component" value="Unassembled WGS sequence"/>
</dbReference>
<dbReference type="InterPro" id="IPR013656">
    <property type="entry name" value="PAS_4"/>
</dbReference>
<evidence type="ECO:0000313" key="6">
    <source>
        <dbReference type="Proteomes" id="UP001596122"/>
    </source>
</evidence>
<dbReference type="NCBIfam" id="TIGR00254">
    <property type="entry name" value="GGDEF"/>
    <property type="match status" value="1"/>
</dbReference>
<gene>
    <name evidence="5" type="ORF">ACFPJ6_06645</name>
</gene>
<keyword evidence="1" id="KW-0812">Transmembrane</keyword>
<feature type="domain" description="GGDEF" evidence="4">
    <location>
        <begin position="492"/>
        <end position="623"/>
    </location>
</feature>
<dbReference type="SMART" id="SM00052">
    <property type="entry name" value="EAL"/>
    <property type="match status" value="1"/>
</dbReference>
<feature type="transmembrane region" description="Helical" evidence="1">
    <location>
        <begin position="170"/>
        <end position="189"/>
    </location>
</feature>
<feature type="transmembrane region" description="Helical" evidence="1">
    <location>
        <begin position="307"/>
        <end position="328"/>
    </location>
</feature>
<dbReference type="PANTHER" id="PTHR44757:SF2">
    <property type="entry name" value="BIOFILM ARCHITECTURE MAINTENANCE PROTEIN MBAA"/>
    <property type="match status" value="1"/>
</dbReference>
<dbReference type="InterPro" id="IPR052155">
    <property type="entry name" value="Biofilm_reg_signaling"/>
</dbReference>
<feature type="transmembrane region" description="Helical" evidence="1">
    <location>
        <begin position="282"/>
        <end position="301"/>
    </location>
</feature>
<dbReference type="InterPro" id="IPR035965">
    <property type="entry name" value="PAS-like_dom_sf"/>
</dbReference>
<dbReference type="InterPro" id="IPR043128">
    <property type="entry name" value="Rev_trsase/Diguanyl_cyclase"/>
</dbReference>
<feature type="transmembrane region" description="Helical" evidence="1">
    <location>
        <begin position="133"/>
        <end position="158"/>
    </location>
</feature>
<name>A0ABW0GNH7_9MICO</name>
<dbReference type="SUPFAM" id="SSF141868">
    <property type="entry name" value="EAL domain-like"/>
    <property type="match status" value="1"/>
</dbReference>
<keyword evidence="1" id="KW-1133">Transmembrane helix</keyword>
<dbReference type="SMART" id="SM00267">
    <property type="entry name" value="GGDEF"/>
    <property type="match status" value="1"/>
</dbReference>
<keyword evidence="1" id="KW-0472">Membrane</keyword>
<dbReference type="PROSITE" id="PS50112">
    <property type="entry name" value="PAS"/>
    <property type="match status" value="1"/>
</dbReference>
<dbReference type="NCBIfam" id="TIGR00229">
    <property type="entry name" value="sensory_box"/>
    <property type="match status" value="1"/>
</dbReference>
<dbReference type="CDD" id="cd00130">
    <property type="entry name" value="PAS"/>
    <property type="match status" value="1"/>
</dbReference>
<evidence type="ECO:0000313" key="5">
    <source>
        <dbReference type="EMBL" id="MFC5380461.1"/>
    </source>
</evidence>
<feature type="transmembrane region" description="Helical" evidence="1">
    <location>
        <begin position="49"/>
        <end position="67"/>
    </location>
</feature>
<proteinExistence type="predicted"/>
<evidence type="ECO:0000259" key="3">
    <source>
        <dbReference type="PROSITE" id="PS50883"/>
    </source>
</evidence>
<dbReference type="PANTHER" id="PTHR44757">
    <property type="entry name" value="DIGUANYLATE CYCLASE DGCP"/>
    <property type="match status" value="1"/>
</dbReference>
<dbReference type="PROSITE" id="PS50887">
    <property type="entry name" value="GGDEF"/>
    <property type="match status" value="1"/>
</dbReference>
<dbReference type="InterPro" id="IPR001633">
    <property type="entry name" value="EAL_dom"/>
</dbReference>
<comment type="caution">
    <text evidence="5">The sequence shown here is derived from an EMBL/GenBank/DDBJ whole genome shotgun (WGS) entry which is preliminary data.</text>
</comment>
<dbReference type="PROSITE" id="PS50883">
    <property type="entry name" value="EAL"/>
    <property type="match status" value="1"/>
</dbReference>
<feature type="transmembrane region" description="Helical" evidence="1">
    <location>
        <begin position="79"/>
        <end position="100"/>
    </location>
</feature>
<dbReference type="Pfam" id="PF08448">
    <property type="entry name" value="PAS_4"/>
    <property type="match status" value="1"/>
</dbReference>
<dbReference type="Pfam" id="PF00990">
    <property type="entry name" value="GGDEF"/>
    <property type="match status" value="1"/>
</dbReference>
<feature type="transmembrane region" description="Helical" evidence="1">
    <location>
        <begin position="106"/>
        <end position="126"/>
    </location>
</feature>
<dbReference type="InterPro" id="IPR000160">
    <property type="entry name" value="GGDEF_dom"/>
</dbReference>
<dbReference type="SUPFAM" id="SSF55785">
    <property type="entry name" value="PYP-like sensor domain (PAS domain)"/>
    <property type="match status" value="1"/>
</dbReference>
<reference evidence="6" key="1">
    <citation type="journal article" date="2019" name="Int. J. Syst. Evol. Microbiol.">
        <title>The Global Catalogue of Microorganisms (GCM) 10K type strain sequencing project: providing services to taxonomists for standard genome sequencing and annotation.</title>
        <authorList>
            <consortium name="The Broad Institute Genomics Platform"/>
            <consortium name="The Broad Institute Genome Sequencing Center for Infectious Disease"/>
            <person name="Wu L."/>
            <person name="Ma J."/>
        </authorList>
    </citation>
    <scope>NUCLEOTIDE SEQUENCE [LARGE SCALE GENOMIC DNA]</scope>
    <source>
        <strain evidence="6">CCUG 43114</strain>
    </source>
</reference>
<dbReference type="CDD" id="cd01948">
    <property type="entry name" value="EAL"/>
    <property type="match status" value="1"/>
</dbReference>
<feature type="domain" description="EAL" evidence="3">
    <location>
        <begin position="632"/>
        <end position="882"/>
    </location>
</feature>
<dbReference type="Gene3D" id="3.30.450.20">
    <property type="entry name" value="PAS domain"/>
    <property type="match status" value="1"/>
</dbReference>
<dbReference type="SUPFAM" id="SSF55073">
    <property type="entry name" value="Nucleotide cyclase"/>
    <property type="match status" value="1"/>
</dbReference>
<dbReference type="SMART" id="SM00091">
    <property type="entry name" value="PAS"/>
    <property type="match status" value="1"/>
</dbReference>
<dbReference type="RefSeq" id="WP_340268214.1">
    <property type="nucleotide sequence ID" value="NZ_JBBEOG010000002.1"/>
</dbReference>
<feature type="domain" description="PAS" evidence="2">
    <location>
        <begin position="341"/>
        <end position="404"/>
    </location>
</feature>
<dbReference type="CDD" id="cd01949">
    <property type="entry name" value="GGDEF"/>
    <property type="match status" value="1"/>
</dbReference>
<dbReference type="InterPro" id="IPR035919">
    <property type="entry name" value="EAL_sf"/>
</dbReference>
<keyword evidence="6" id="KW-1185">Reference proteome</keyword>
<evidence type="ECO:0000259" key="2">
    <source>
        <dbReference type="PROSITE" id="PS50112"/>
    </source>
</evidence>
<dbReference type="Pfam" id="PF00563">
    <property type="entry name" value="EAL"/>
    <property type="match status" value="1"/>
</dbReference>
<accession>A0ABW0GNH7</accession>
<dbReference type="InterPro" id="IPR000014">
    <property type="entry name" value="PAS"/>
</dbReference>
<sequence length="916" mass="96722">MLTEHVSRPRALAVLRVLVWAVAAPLVGLGVLAVGSLGRWSSPESAQQVRTLVLLGCLAVLALALGVRAVRAVGRERLAWLGAALLAPVGAVVVVGGGNGTSGTSLVARAGVAVLLVVAVLLSPGVRRSPDRAVMLVLEGWALSAGPLLAGLLLWTATAPGGRLPPTAEPVVGVWILLDLVVLSLLVGLWRRQERGERGRVAPLVASVAAMTAAEAVTWRGGTTGPADAWSDSLWAVAVVAAAAAAVGREPLFLHLGPVRRRASDVHADQEPPLTRHESRTWLPVVVVGVVACLVAVRSLAGLGPEPVFVALTFSLVVAVLAQTVILLREQSRLARRLHETSVRFRTIVDGSSDVVAVCDAAGVVVFSSPAARAVLAMEPGELEGRRLSGLVHPAEQDELDDALVTGRHEPVALDRVRVGRAGGGWRHMEVRIHPHDTPAVPGGLTVVMRDVSERVRLQRELERRARYDALTGLPNRWWFSRALADRVAAGLPTSVVFIDLDEFKAVNDTEGHAVGDRLLVAAARRLRFAVAEDDVVGRLSGDEFAVMVCDDDVDHVRRVADKVLEEMVAPYAVGTRRLRVAASVGLAVAQPGGTADDVLRDADLAMYEAKRAGGRRAVTSHPRLLASALERTELERRVREAAESRDFELHHQPVVSLSDGRVLGSEALLRWPGSGVGPAEFVPFLEHSGLILEVGAWVLDTALRQAAAWAAQGAPLSVAVNLSPRQLVDTQLVERVRSGLAAHGVPADRLTLEVTETTLLRDVDAAVETLAALRATGVHVALDDFGTGYSSLAHLHRLPIDVLKVDQAFVRAATVSPRDQAVLRSIVALGHELGLTVVAEGVQEVAHVHLLRALGCGRAQGFLLAPPVRSEDVPRVVDVPPVGAGSPTADDLRADLGSADIRTAVSPLGTGGVAT</sequence>
<protein>
    <submittedName>
        <fullName evidence="5">Bifunctional diguanylate cyclase/phosphodiesterase</fullName>
    </submittedName>
</protein>
<dbReference type="Gene3D" id="3.30.70.270">
    <property type="match status" value="1"/>
</dbReference>
<organism evidence="5 6">
    <name type="scientific">Aquipuribacter nitratireducens</name>
    <dbReference type="NCBI Taxonomy" id="650104"/>
    <lineage>
        <taxon>Bacteria</taxon>
        <taxon>Bacillati</taxon>
        <taxon>Actinomycetota</taxon>
        <taxon>Actinomycetes</taxon>
        <taxon>Micrococcales</taxon>
        <taxon>Intrasporangiaceae</taxon>
        <taxon>Aquipuribacter</taxon>
    </lineage>
</organism>
<evidence type="ECO:0000256" key="1">
    <source>
        <dbReference type="SAM" id="Phobius"/>
    </source>
</evidence>
<dbReference type="Gene3D" id="3.20.20.450">
    <property type="entry name" value="EAL domain"/>
    <property type="match status" value="1"/>
</dbReference>
<dbReference type="InterPro" id="IPR029787">
    <property type="entry name" value="Nucleotide_cyclase"/>
</dbReference>